<protein>
    <recommendedName>
        <fullName evidence="3">DUF1416 domain-containing protein</fullName>
    </recommendedName>
</protein>
<dbReference type="SUPFAM" id="SSF49478">
    <property type="entry name" value="Cna protein B-type domain"/>
    <property type="match status" value="1"/>
</dbReference>
<gene>
    <name evidence="1" type="ORF">C1I92_13935</name>
</gene>
<dbReference type="Proteomes" id="UP000248764">
    <property type="component" value="Unassembled WGS sequence"/>
</dbReference>
<comment type="caution">
    <text evidence="1">The sequence shown here is derived from an EMBL/GenBank/DDBJ whole genome shotgun (WGS) entry which is preliminary data.</text>
</comment>
<evidence type="ECO:0000313" key="1">
    <source>
        <dbReference type="EMBL" id="PZF83173.1"/>
    </source>
</evidence>
<evidence type="ECO:0008006" key="3">
    <source>
        <dbReference type="Google" id="ProtNLM"/>
    </source>
</evidence>
<keyword evidence="2" id="KW-1185">Reference proteome</keyword>
<accession>A0A2W2CSJ4</accession>
<dbReference type="RefSeq" id="WP_111255255.1">
    <property type="nucleotide sequence ID" value="NZ_POTW01000028.1"/>
</dbReference>
<name>A0A2W2CSJ4_9ACTN</name>
<organism evidence="1 2">
    <name type="scientific">Jiangella anatolica</name>
    <dbReference type="NCBI Taxonomy" id="2670374"/>
    <lineage>
        <taxon>Bacteria</taxon>
        <taxon>Bacillati</taxon>
        <taxon>Actinomycetota</taxon>
        <taxon>Actinomycetes</taxon>
        <taxon>Jiangellales</taxon>
        <taxon>Jiangellaceae</taxon>
        <taxon>Jiangella</taxon>
    </lineage>
</organism>
<dbReference type="AlphaFoldDB" id="A0A2W2CSJ4"/>
<sequence>MCGATAGGVSLEGVDVTKETVIQGVVHRDDAPLAGAYVRLLDASGEFTAEVPTSATGQFRFFAAPGTWTLRTLAPGADTVDRSVVASVGVTDVDVHVG</sequence>
<dbReference type="EMBL" id="POTW01000028">
    <property type="protein sequence ID" value="PZF83173.1"/>
    <property type="molecule type" value="Genomic_DNA"/>
</dbReference>
<dbReference type="InterPro" id="IPR010814">
    <property type="entry name" value="DUF1416"/>
</dbReference>
<evidence type="ECO:0000313" key="2">
    <source>
        <dbReference type="Proteomes" id="UP000248764"/>
    </source>
</evidence>
<reference evidence="1 2" key="1">
    <citation type="submission" date="2018-01" db="EMBL/GenBank/DDBJ databases">
        <title>Draft genome sequence of Jiangella sp. GTF31.</title>
        <authorList>
            <person name="Sahin N."/>
            <person name="Ay H."/>
            <person name="Saygin H."/>
        </authorList>
    </citation>
    <scope>NUCLEOTIDE SEQUENCE [LARGE SCALE GENOMIC DNA]</scope>
    <source>
        <strain evidence="1 2">GTF31</strain>
    </source>
</reference>
<dbReference type="Gene3D" id="2.60.40.1120">
    <property type="entry name" value="Carboxypeptidase-like, regulatory domain"/>
    <property type="match status" value="1"/>
</dbReference>
<proteinExistence type="predicted"/>
<dbReference type="Pfam" id="PF07210">
    <property type="entry name" value="DUF1416"/>
    <property type="match status" value="1"/>
</dbReference>